<proteinExistence type="predicted"/>
<dbReference type="EMBL" id="FLUM01000002">
    <property type="protein sequence ID" value="SBW01198.1"/>
    <property type="molecule type" value="Genomic_DNA"/>
</dbReference>
<keyword evidence="1" id="KW-0732">Signal</keyword>
<organism evidence="2">
    <name type="scientific">uncultured Dysgonomonas sp</name>
    <dbReference type="NCBI Taxonomy" id="206096"/>
    <lineage>
        <taxon>Bacteria</taxon>
        <taxon>Pseudomonadati</taxon>
        <taxon>Bacteroidota</taxon>
        <taxon>Bacteroidia</taxon>
        <taxon>Bacteroidales</taxon>
        <taxon>Dysgonomonadaceae</taxon>
        <taxon>Dysgonomonas</taxon>
        <taxon>environmental samples</taxon>
    </lineage>
</organism>
<dbReference type="RefSeq" id="WP_296941636.1">
    <property type="nucleotide sequence ID" value="NZ_LT599032.1"/>
</dbReference>
<evidence type="ECO:0000313" key="2">
    <source>
        <dbReference type="EMBL" id="SBW01198.1"/>
    </source>
</evidence>
<accession>A0A212JP70</accession>
<feature type="signal peptide" evidence="1">
    <location>
        <begin position="1"/>
        <end position="21"/>
    </location>
</feature>
<sequence>MKNFVLLILFVSSLNPLFAQQAESLTIHDTRDVNDQPNFVNKTLRADFKFRNTISAPGTGNYSTNITIAPWNNNSGNFHHQLNFNNGGIYYRTGLPQSTNWDEWKKLMVVDADGSINGTLDVNGKLTTIGDVIVRSEQVPAPMEVWGGRLIFGQGWENGDPIYFSRVNIKSGHSELRLNLGDDGSEKLTLGFNYFEDNLWRERIVFRANGFVGIKVSDPTCELDVNGRIKGNTLDINELIRAKEVKIQIPDWSDFVFSPDYKLPTLSEVESHIKEKQHLPDIPSEKEVKENGIDIGEMQAKLLQKIEELTLYVIDLKKENEMQNKLIKELQNEKTNR</sequence>
<feature type="chain" id="PRO_5013392811" evidence="1">
    <location>
        <begin position="22"/>
        <end position="337"/>
    </location>
</feature>
<name>A0A212JP70_9BACT</name>
<gene>
    <name evidence="2" type="ORF">KL86DYS1_20395</name>
</gene>
<reference evidence="2" key="1">
    <citation type="submission" date="2016-04" db="EMBL/GenBank/DDBJ databases">
        <authorList>
            <person name="Evans L.H."/>
            <person name="Alamgir A."/>
            <person name="Owens N."/>
            <person name="Weber N.D."/>
            <person name="Virtaneva K."/>
            <person name="Barbian K."/>
            <person name="Babar A."/>
            <person name="Rosenke K."/>
        </authorList>
    </citation>
    <scope>NUCLEOTIDE SEQUENCE</scope>
    <source>
        <strain evidence="2">86-1</strain>
    </source>
</reference>
<protein>
    <submittedName>
        <fullName evidence="2">Uncharacterized protein</fullName>
    </submittedName>
</protein>
<dbReference type="AlphaFoldDB" id="A0A212JP70"/>
<evidence type="ECO:0000256" key="1">
    <source>
        <dbReference type="SAM" id="SignalP"/>
    </source>
</evidence>